<evidence type="ECO:0000256" key="4">
    <source>
        <dbReference type="ARBA" id="ARBA00023054"/>
    </source>
</evidence>
<feature type="compositionally biased region" description="Basic and acidic residues" evidence="7">
    <location>
        <begin position="67"/>
        <end position="81"/>
    </location>
</feature>
<comment type="function">
    <text evidence="5">Necessary for signaling by class 3 semaphorins and subsequent remodeling of the cytoskeleton. Plays a role in axon guidance, neuronal growth cone collapse and cell migration.</text>
</comment>
<proteinExistence type="inferred from homology"/>
<feature type="region of interest" description="Disordered" evidence="7">
    <location>
        <begin position="63"/>
        <end position="103"/>
    </location>
</feature>
<gene>
    <name evidence="10" type="ORF">E5288_WYG001184</name>
</gene>
<dbReference type="Pfam" id="PF01979">
    <property type="entry name" value="Amidohydro_1"/>
    <property type="match status" value="1"/>
</dbReference>
<dbReference type="Proteomes" id="UP000322234">
    <property type="component" value="Unassembled WGS sequence"/>
</dbReference>
<dbReference type="PANTHER" id="PTHR18935:SF9">
    <property type="entry name" value="JANUS KINASE AND MICROTUBULE-INTERACTING PROTEIN 3"/>
    <property type="match status" value="1"/>
</dbReference>
<reference evidence="10" key="1">
    <citation type="submission" date="2019-10" db="EMBL/GenBank/DDBJ databases">
        <title>The sequence and de novo assembly of the wild yak genome.</title>
        <authorList>
            <person name="Liu Y."/>
        </authorList>
    </citation>
    <scope>NUCLEOTIDE SEQUENCE [LARGE SCALE GENOMIC DNA]</scope>
    <source>
        <strain evidence="10">WY2019</strain>
    </source>
</reference>
<evidence type="ECO:0008006" key="12">
    <source>
        <dbReference type="Google" id="ProtNLM"/>
    </source>
</evidence>
<dbReference type="FunFam" id="3.20.20.140:FF:000254">
    <property type="entry name" value="Dihydropyrimidinase like 2"/>
    <property type="match status" value="1"/>
</dbReference>
<dbReference type="EMBL" id="VBQZ03000109">
    <property type="protein sequence ID" value="MXQ94361.1"/>
    <property type="molecule type" value="Genomic_DNA"/>
</dbReference>
<feature type="coiled-coil region" evidence="6">
    <location>
        <begin position="105"/>
        <end position="188"/>
    </location>
</feature>
<feature type="domain" description="Janus kinase and microtubule-interacting protein C-terminal" evidence="9">
    <location>
        <begin position="242"/>
        <end position="439"/>
    </location>
</feature>
<evidence type="ECO:0000313" key="11">
    <source>
        <dbReference type="Proteomes" id="UP000322234"/>
    </source>
</evidence>
<dbReference type="InterPro" id="IPR006680">
    <property type="entry name" value="Amidohydro-rel"/>
</dbReference>
<evidence type="ECO:0000313" key="10">
    <source>
        <dbReference type="EMBL" id="MXQ94361.1"/>
    </source>
</evidence>
<dbReference type="NCBIfam" id="TIGR02033">
    <property type="entry name" value="D-hydantoinase"/>
    <property type="match status" value="1"/>
</dbReference>
<evidence type="ECO:0000256" key="3">
    <source>
        <dbReference type="ARBA" id="ARBA00022553"/>
    </source>
</evidence>
<dbReference type="GO" id="GO:0019900">
    <property type="term" value="F:kinase binding"/>
    <property type="evidence" value="ECO:0007669"/>
    <property type="project" value="InterPro"/>
</dbReference>
<dbReference type="CDD" id="cd01314">
    <property type="entry name" value="D-HYD"/>
    <property type="match status" value="1"/>
</dbReference>
<comment type="caution">
    <text evidence="10">The sequence shown here is derived from an EMBL/GenBank/DDBJ whole genome shotgun (WGS) entry which is preliminary data.</text>
</comment>
<feature type="compositionally biased region" description="Low complexity" evidence="7">
    <location>
        <begin position="82"/>
        <end position="95"/>
    </location>
</feature>
<dbReference type="Gene3D" id="2.30.40.10">
    <property type="entry name" value="Urease, subunit C, domain 1"/>
    <property type="match status" value="1"/>
</dbReference>
<feature type="region of interest" description="Disordered" evidence="7">
    <location>
        <begin position="280"/>
        <end position="303"/>
    </location>
</feature>
<evidence type="ECO:0000256" key="5">
    <source>
        <dbReference type="ARBA" id="ARBA00025548"/>
    </source>
</evidence>
<feature type="coiled-coil region" evidence="6">
    <location>
        <begin position="309"/>
        <end position="432"/>
    </location>
</feature>
<dbReference type="GO" id="GO:0008017">
    <property type="term" value="F:microtubule binding"/>
    <property type="evidence" value="ECO:0007669"/>
    <property type="project" value="InterPro"/>
</dbReference>
<evidence type="ECO:0000256" key="2">
    <source>
        <dbReference type="ARBA" id="ARBA00008829"/>
    </source>
</evidence>
<dbReference type="GO" id="GO:0016810">
    <property type="term" value="F:hydrolase activity, acting on carbon-nitrogen (but not peptide) bonds"/>
    <property type="evidence" value="ECO:0007669"/>
    <property type="project" value="InterPro"/>
</dbReference>
<dbReference type="InterPro" id="IPR032466">
    <property type="entry name" value="Metal_Hydrolase"/>
</dbReference>
<keyword evidence="4 6" id="KW-0175">Coiled coil</keyword>
<dbReference type="SUPFAM" id="SSF51338">
    <property type="entry name" value="Composite domain of metallo-dependent hydrolases"/>
    <property type="match status" value="2"/>
</dbReference>
<comment type="similarity">
    <text evidence="1">Belongs to the JAKMIP family.</text>
</comment>
<keyword evidence="11" id="KW-1185">Reference proteome</keyword>
<evidence type="ECO:0000259" key="8">
    <source>
        <dbReference type="Pfam" id="PF01979"/>
    </source>
</evidence>
<organism evidence="10 11">
    <name type="scientific">Bos mutus</name>
    <name type="common">wild yak</name>
    <dbReference type="NCBI Taxonomy" id="72004"/>
    <lineage>
        <taxon>Eukaryota</taxon>
        <taxon>Metazoa</taxon>
        <taxon>Chordata</taxon>
        <taxon>Craniata</taxon>
        <taxon>Vertebrata</taxon>
        <taxon>Euteleostomi</taxon>
        <taxon>Mammalia</taxon>
        <taxon>Eutheria</taxon>
        <taxon>Laurasiatheria</taxon>
        <taxon>Artiodactyla</taxon>
        <taxon>Ruminantia</taxon>
        <taxon>Pecora</taxon>
        <taxon>Bovidae</taxon>
        <taxon>Bovinae</taxon>
        <taxon>Bos</taxon>
    </lineage>
</organism>
<feature type="coiled-coil region" evidence="6">
    <location>
        <begin position="608"/>
        <end position="642"/>
    </location>
</feature>
<dbReference type="InterPro" id="IPR024836">
    <property type="entry name" value="JAKMIP"/>
</dbReference>
<evidence type="ECO:0000256" key="6">
    <source>
        <dbReference type="SAM" id="Coils"/>
    </source>
</evidence>
<dbReference type="Gene3D" id="3.20.20.140">
    <property type="entry name" value="Metal-dependent hydrolases"/>
    <property type="match status" value="1"/>
</dbReference>
<evidence type="ECO:0000256" key="1">
    <source>
        <dbReference type="ARBA" id="ARBA00005239"/>
    </source>
</evidence>
<dbReference type="InterPro" id="IPR031994">
    <property type="entry name" value="JAKMIP_C"/>
</dbReference>
<name>A0A6B0RYQ4_9CETA</name>
<feature type="compositionally biased region" description="Polar residues" evidence="7">
    <location>
        <begin position="280"/>
        <end position="297"/>
    </location>
</feature>
<dbReference type="PANTHER" id="PTHR18935">
    <property type="entry name" value="GOLGIN SUBFAMILY A MEMBER 4-LIKE ISOFORM X1"/>
    <property type="match status" value="1"/>
</dbReference>
<keyword evidence="3" id="KW-0597">Phosphoprotein</keyword>
<dbReference type="InterPro" id="IPR011778">
    <property type="entry name" value="Hydantoinase/dihydroPyrase"/>
</dbReference>
<protein>
    <recommendedName>
        <fullName evidence="12">Janus kinase and microtubule-interacting protein C-terminal domain-containing protein</fullName>
    </recommendedName>
</protein>
<feature type="domain" description="Amidohydrolase-related" evidence="8">
    <location>
        <begin position="903"/>
        <end position="1292"/>
    </location>
</feature>
<dbReference type="GO" id="GO:0005737">
    <property type="term" value="C:cytoplasm"/>
    <property type="evidence" value="ECO:0007669"/>
    <property type="project" value="InterPro"/>
</dbReference>
<evidence type="ECO:0000256" key="7">
    <source>
        <dbReference type="SAM" id="MobiDB-lite"/>
    </source>
</evidence>
<accession>A0A6B0RYQ4</accession>
<comment type="similarity">
    <text evidence="2">Belongs to the metallo-dependent hydrolases superfamily. Hydantoinase/dihydropyrimidinase family.</text>
</comment>
<sequence length="1411" mass="157334">MSVRLVPPGAVACFNTNFAHPVDGMEEIKFKDRAVFVLERELGVQAGHAQRLQLQKEALDEQLSQVKETDRHPGSPRRELPHASGAGDASDHSGSPEQQLDEKDARRFQLKIAELSAIIRKLEDRNALLSEERNELLKRVREAESQYKPLLDKNKRLTRKNEDLSHSLRRMENKLKFVTQENIEMRQRAGIIRRPSSLNDLDQSQDERDVDFLKLQIVEQQHLIDELSKTLETAGYVKSVLERDKLLRYRKQRKKMAKLPKKPVVVETFFGYDEEASLESDGSSISYQTDRTDQTPCTPDDDLEEGMAKEETELRFRQLTMEYQALQRAYALLQEQVGGTLDAEREVKTREQLQADAQRAQARIEDLQKALAEQGQDMKWIEEKQALFRRNQELVEKIKQMETEEARLKHEVQDAKDQNELLEFRILELEERERKSPAITFHHTPFVDGKSPLQAYCEAEGVTDILVSELMKKLDLLGDNANLTNEEQVVVIQARTVLTLAEKWLQQIEETELALQRKMVDLESEKELFSKQKGYLDEELDYRKQCLDQAHKRILELEAMLYDALQQEAGAKVAELLSEEEREKLGVAVEQWKRQVMSELRERDAQILRERMELLQLAQQRIKELEERIEAQKRQIKELEEKDLPCSLRLESQPSSAVCLAVCVARGTCQGLEGHLVPQNREQVSPVEEARASRGGGDRFVGAELVAADLQLRMAACGKRRAPRGFPHHLLAHQSPGLACVLTLAFSCHWSRNGPEFCVYLTAKAVLSCCWDICTRSQGEVGELTGGRCPAPFCALLPDLRCAVAALGPRPAAWRLSCRHPGLSSVGPLRASVSVVVCMSLCMWLRVQVCLCVVVCAGLCVWLCVQLIELVFVWLTSEGLGLQIGENLIVPGGIRTIDAHGLLVLPGGVDVHTRLLMPVLGMTPADDFCQGTKAALAGGTTMILDHVFPEAGVSLLAAYEQWRERADGGACCDYSLHVDIPRWHESTREELEALVRDKGVNSFLVFMAYKDRHQCTDGQIYEIFSVIRDLGAVAQVHAENGDIVDEEQKRLLELGVTGPEGHVLSHPEEVEAEAVYRAVTIARQASCPLYVTKVMSKAAADVIARAKRRGVVVFGEPITAGLGADGSHYWSKNWAKAAAFVTSPPISPDPSTADHLTALLSSGDLQVTGSAHCTFTTAQKAVGRDNFTLIPEGTNGVEERMSVVWEKCVASGQMDENEFVAVTSTNAAKIFNFYPRKGRVAVGSDADLVIWNPRATRIISAKSHSLNVEYNIFEGLECRGAPSVVISQGRVVLEDGALCVTPGTGRFIPRKTFPDFVYKRIKARNRLAEIHGVPRGLYDGPVHEVTAPTKPGAGSQARASCPGKISVPPFRNLHQSGFSLSGSQADDHIARRTAQKIMAPPGGRSHITSLS</sequence>
<dbReference type="SUPFAM" id="SSF51556">
    <property type="entry name" value="Metallo-dependent hydrolases"/>
    <property type="match status" value="1"/>
</dbReference>
<dbReference type="Pfam" id="PF16034">
    <property type="entry name" value="JAKMIP_CC3"/>
    <property type="match status" value="1"/>
</dbReference>
<evidence type="ECO:0000259" key="9">
    <source>
        <dbReference type="Pfam" id="PF16034"/>
    </source>
</evidence>
<dbReference type="InterPro" id="IPR011059">
    <property type="entry name" value="Metal-dep_hydrolase_composite"/>
</dbReference>